<reference evidence="2" key="1">
    <citation type="journal article" date="2019" name="Int. J. Syst. Evol. Microbiol.">
        <title>The Global Catalogue of Microorganisms (GCM) 10K type strain sequencing project: providing services to taxonomists for standard genome sequencing and annotation.</title>
        <authorList>
            <consortium name="The Broad Institute Genomics Platform"/>
            <consortium name="The Broad Institute Genome Sequencing Center for Infectious Disease"/>
            <person name="Wu L."/>
            <person name="Ma J."/>
        </authorList>
    </citation>
    <scope>NUCLEOTIDE SEQUENCE [LARGE SCALE GENOMIC DNA]</scope>
    <source>
        <strain evidence="2">JCM 17839</strain>
    </source>
</reference>
<evidence type="ECO:0000313" key="2">
    <source>
        <dbReference type="Proteomes" id="UP001500731"/>
    </source>
</evidence>
<evidence type="ECO:0000313" key="1">
    <source>
        <dbReference type="EMBL" id="GAA4490559.1"/>
    </source>
</evidence>
<accession>A0ABP8PPE3</accession>
<gene>
    <name evidence="1" type="ORF">GCM10023171_33060</name>
</gene>
<organism evidence="1 2">
    <name type="scientific">Microbacterium panaciterrae</name>
    <dbReference type="NCBI Taxonomy" id="985759"/>
    <lineage>
        <taxon>Bacteria</taxon>
        <taxon>Bacillati</taxon>
        <taxon>Actinomycetota</taxon>
        <taxon>Actinomycetes</taxon>
        <taxon>Micrococcales</taxon>
        <taxon>Microbacteriaceae</taxon>
        <taxon>Microbacterium</taxon>
    </lineage>
</organism>
<dbReference type="EMBL" id="BAABGP010000024">
    <property type="protein sequence ID" value="GAA4490559.1"/>
    <property type="molecule type" value="Genomic_DNA"/>
</dbReference>
<proteinExistence type="predicted"/>
<comment type="caution">
    <text evidence="1">The sequence shown here is derived from an EMBL/GenBank/DDBJ whole genome shotgun (WGS) entry which is preliminary data.</text>
</comment>
<protein>
    <submittedName>
        <fullName evidence="1">Uncharacterized protein</fullName>
    </submittedName>
</protein>
<keyword evidence="2" id="KW-1185">Reference proteome</keyword>
<name>A0ABP8PPE3_9MICO</name>
<sequence length="107" mass="11652">MRLDLQTEAHLLEDRVRLVAASFLRLLRGLVLELAVVHDLDHGRLRVRGHLDEIEVGFLRKTQCGLDADDADLLTRGADEADLGDADALIGAGIADADSLDDGFRPP</sequence>
<dbReference type="Proteomes" id="UP001500731">
    <property type="component" value="Unassembled WGS sequence"/>
</dbReference>